<dbReference type="EMBL" id="MCXM01000005">
    <property type="protein sequence ID" value="PMK48842.1"/>
    <property type="molecule type" value="Genomic_DNA"/>
</dbReference>
<gene>
    <name evidence="3" type="ORF">BCT74_20825</name>
    <name evidence="2" type="ORF">BCT99_11435</name>
</gene>
<reference evidence="3" key="4">
    <citation type="journal article" date="2018" name="Nature">
        <title>A major lineage of non-tailed dsDNA viruses as unrecognized killers of marine bacteria.</title>
        <authorList>
            <person name="Kauffman K.M."/>
            <person name="Hussain F.A."/>
            <person name="Yang J."/>
            <person name="Arevalo P."/>
            <person name="Brown J.M."/>
            <person name="Chang W.K."/>
            <person name="VanInsberghe D."/>
            <person name="Elsherbini J."/>
            <person name="Sharma R.S."/>
            <person name="Cutler M.B."/>
            <person name="Kelly L."/>
            <person name="Polz M.F."/>
        </authorList>
    </citation>
    <scope>NUCLEOTIDE SEQUENCE</scope>
    <source>
        <strain evidence="3">10N.261.51.B8</strain>
        <strain evidence="2">10N.261.52.F7</strain>
    </source>
</reference>
<evidence type="ECO:0000313" key="3">
    <source>
        <dbReference type="EMBL" id="PML56567.1"/>
    </source>
</evidence>
<evidence type="ECO:0000313" key="5">
    <source>
        <dbReference type="Proteomes" id="UP000235746"/>
    </source>
</evidence>
<dbReference type="EMBL" id="MCYL01000014">
    <property type="protein sequence ID" value="PML56567.1"/>
    <property type="molecule type" value="Genomic_DNA"/>
</dbReference>
<dbReference type="Proteomes" id="UP000235746">
    <property type="component" value="Unassembled WGS sequence"/>
</dbReference>
<evidence type="ECO:0000256" key="1">
    <source>
        <dbReference type="ARBA" id="ARBA00023172"/>
    </source>
</evidence>
<evidence type="ECO:0000313" key="2">
    <source>
        <dbReference type="EMBL" id="PMK48842.1"/>
    </source>
</evidence>
<sequence length="406" mass="47119">MQRIHDKSHNGHWIYLYDNDVPILLPCLYCRYTYVTGLSVVHEKKRIEGKGNFEFLLQEDEIGGDAQYVRGHQLGLFLEWIEDYNHPSVTLAWHTALPAEFINEYINEYLIVEMQKSEVVVNKAITSLCSYYHWLTYFFDTNFKKIFIFSEYRALARGNNKSNLIVKYLLPATRELLYRHTDSLLEEIVLRNGGELGCRTSENRGLYLADFKADGKIRLGLQSLFKKLKESPEKEEFEYHLSSLDAKYGSARTLYIPRTHLELMERYCNTERPESSSNHLLVSNSSNYTKGEEVSRRYGSATFSKTLKKLLKVMSENPEAYSGYQTLDEGNVYHHLRHSFGTDIFYDLCVAAKKNYESITTESRVYIETARRLGHKVDGKHANQTTKIYIHACGEREALLMEVVNG</sequence>
<reference evidence="2" key="3">
    <citation type="submission" date="2016-07" db="EMBL/GenBank/DDBJ databases">
        <authorList>
            <person name="Kauffman K."/>
            <person name="Arevalo P."/>
            <person name="Polz M.F."/>
        </authorList>
    </citation>
    <scope>NUCLEOTIDE SEQUENCE</scope>
    <source>
        <strain evidence="2">10N.261.52.F7</strain>
    </source>
</reference>
<organism evidence="3 5">
    <name type="scientific">Vibrio lentus</name>
    <dbReference type="NCBI Taxonomy" id="136468"/>
    <lineage>
        <taxon>Bacteria</taxon>
        <taxon>Pseudomonadati</taxon>
        <taxon>Pseudomonadota</taxon>
        <taxon>Gammaproteobacteria</taxon>
        <taxon>Vibrionales</taxon>
        <taxon>Vibrionaceae</taxon>
        <taxon>Vibrio</taxon>
    </lineage>
</organism>
<dbReference type="AlphaFoldDB" id="A0A2N7IGR5"/>
<dbReference type="GO" id="GO:0006310">
    <property type="term" value="P:DNA recombination"/>
    <property type="evidence" value="ECO:0007669"/>
    <property type="project" value="UniProtKB-KW"/>
</dbReference>
<reference evidence="3" key="2">
    <citation type="submission" date="2016-07" db="EMBL/GenBank/DDBJ databases">
        <authorList>
            <person name="Wan K."/>
            <person name="Booth B."/>
            <person name="Spirohn K."/>
            <person name="Hao T."/>
            <person name="Hu Y."/>
            <person name="Calderwood M."/>
            <person name="Hill D."/>
            <person name="Mohr S."/>
            <person name="Vidal M."/>
            <person name="Celniker S."/>
            <person name="Perrimon N."/>
        </authorList>
    </citation>
    <scope>NUCLEOTIDE SEQUENCE</scope>
    <source>
        <strain evidence="3">10N.261.51.B8</strain>
    </source>
</reference>
<dbReference type="InterPro" id="IPR013762">
    <property type="entry name" value="Integrase-like_cat_sf"/>
</dbReference>
<accession>A0A2N7IGR5</accession>
<protein>
    <recommendedName>
        <fullName evidence="6">Tyr recombinase domain-containing protein</fullName>
    </recommendedName>
</protein>
<dbReference type="Gene3D" id="1.10.443.10">
    <property type="entry name" value="Intergrase catalytic core"/>
    <property type="match status" value="1"/>
</dbReference>
<dbReference type="GO" id="GO:0015074">
    <property type="term" value="P:DNA integration"/>
    <property type="evidence" value="ECO:0007669"/>
    <property type="project" value="InterPro"/>
</dbReference>
<dbReference type="InterPro" id="IPR011010">
    <property type="entry name" value="DNA_brk_join_enz"/>
</dbReference>
<comment type="caution">
    <text evidence="3">The sequence shown here is derived from an EMBL/GenBank/DDBJ whole genome shotgun (WGS) entry which is preliminary data.</text>
</comment>
<reference evidence="4 5" key="1">
    <citation type="submission" date="2016-07" db="EMBL/GenBank/DDBJ databases">
        <title>Nontailed viruses are major unrecognized killers of bacteria in the ocean.</title>
        <authorList>
            <person name="Kauffman K."/>
            <person name="Hussain F."/>
            <person name="Yang J."/>
            <person name="Arevalo P."/>
            <person name="Brown J."/>
            <person name="Cutler M."/>
            <person name="Kelly L."/>
            <person name="Polz M.F."/>
        </authorList>
    </citation>
    <scope>NUCLEOTIDE SEQUENCE [LARGE SCALE GENOMIC DNA]</scope>
    <source>
        <strain evidence="5">10N.261.51.B8</strain>
        <strain evidence="4">10N.261.52.F7</strain>
    </source>
</reference>
<dbReference type="SUPFAM" id="SSF56349">
    <property type="entry name" value="DNA breaking-rejoining enzymes"/>
    <property type="match status" value="1"/>
</dbReference>
<dbReference type="GO" id="GO:0003677">
    <property type="term" value="F:DNA binding"/>
    <property type="evidence" value="ECO:0007669"/>
    <property type="project" value="InterPro"/>
</dbReference>
<evidence type="ECO:0008006" key="6">
    <source>
        <dbReference type="Google" id="ProtNLM"/>
    </source>
</evidence>
<evidence type="ECO:0000313" key="4">
    <source>
        <dbReference type="Proteomes" id="UP000235385"/>
    </source>
</evidence>
<name>A0A2N7IGR5_9VIBR</name>
<keyword evidence="1" id="KW-0233">DNA recombination</keyword>
<dbReference type="RefSeq" id="WP_102281803.1">
    <property type="nucleotide sequence ID" value="NZ_JAJGZN020000004.1"/>
</dbReference>
<proteinExistence type="predicted"/>